<dbReference type="Pfam" id="PF13243">
    <property type="entry name" value="SQHop_cyclase_C"/>
    <property type="match status" value="1"/>
</dbReference>
<dbReference type="PANTHER" id="PTHR31739:SF25">
    <property type="entry name" value="(E,E)-GERANYLLINALOOL SYNTHASE"/>
    <property type="match status" value="1"/>
</dbReference>
<gene>
    <name evidence="2" type="ORF">BKA00_004914</name>
</gene>
<dbReference type="InterPro" id="IPR008930">
    <property type="entry name" value="Terpenoid_cyclase/PrenylTrfase"/>
</dbReference>
<reference evidence="2 3" key="1">
    <citation type="submission" date="2020-08" db="EMBL/GenBank/DDBJ databases">
        <title>Sequencing the genomes of 1000 actinobacteria strains.</title>
        <authorList>
            <person name="Klenk H.-P."/>
        </authorList>
    </citation>
    <scope>NUCLEOTIDE SEQUENCE [LARGE SCALE GENOMIC DNA]</scope>
    <source>
        <strain evidence="2 3">DSM 43675</strain>
    </source>
</reference>
<dbReference type="GO" id="GO:0016102">
    <property type="term" value="P:diterpenoid biosynthetic process"/>
    <property type="evidence" value="ECO:0007669"/>
    <property type="project" value="TreeGrafter"/>
</dbReference>
<dbReference type="EMBL" id="JACHMQ010000001">
    <property type="protein sequence ID" value="MBB6398000.1"/>
    <property type="molecule type" value="Genomic_DNA"/>
</dbReference>
<dbReference type="AlphaFoldDB" id="A0A7X0G233"/>
<sequence>MSVDDRPALAAIPARHAAAGGYTARAGELVMSLFREPWGQVSPSVYETARLVSLAPWLTGHEERLAYLLDVQREDGGWGGPGGYALVPTLSAVDALLATLRREPEDAGDAALARSAERGLRMLSSLLPSLDTGGGGAGTVDVPDTPALDIITVSLTSSIAEHLRVLRENRPEGRESWHSWTLPALPGFDRDRLDLALAALNAGAALPGKLFHALEVTGVAAVGAVGVPPASTGTVGASPAATAAWLGGRAPGPSGERAALRYLETAVRKFGGPVPCGLPITVFERSWVVGGLLRAGLSPAIPARLSAELAAALGPDGTPAAAGLPADADTTAMTLYALSLLGVRRTPDALLRYEMETHFCTWQGENGHSTSVNAHVLDAFGQYLRQTGERTDGDQDATHNRFVEVVRKLSSWLCAEQREDGSWHDRWHASPYYATVCCALALSDFGVGNAGAAVGRAVAWVLATQRPDGSWGIWGGTAEETAYALQILLLAGPSADPATERAVTAGHRYLLRAARQDERPALWHDKDLYLPTAVVEAEILAALHLAAARPGGSGPSQQGQQSPKVNI</sequence>
<evidence type="ECO:0000313" key="2">
    <source>
        <dbReference type="EMBL" id="MBB6398000.1"/>
    </source>
</evidence>
<dbReference type="Gene3D" id="1.50.10.20">
    <property type="match status" value="1"/>
</dbReference>
<comment type="caution">
    <text evidence="2">The sequence shown here is derived from an EMBL/GenBank/DDBJ whole genome shotgun (WGS) entry which is preliminary data.</text>
</comment>
<proteinExistence type="predicted"/>
<dbReference type="InterPro" id="IPR050148">
    <property type="entry name" value="Terpene_synthase-like"/>
</dbReference>
<dbReference type="Gene3D" id="1.50.10.160">
    <property type="match status" value="1"/>
</dbReference>
<evidence type="ECO:0000313" key="3">
    <source>
        <dbReference type="Proteomes" id="UP000546324"/>
    </source>
</evidence>
<dbReference type="RefSeq" id="WP_185028645.1">
    <property type="nucleotide sequence ID" value="NZ_JACHMQ010000001.1"/>
</dbReference>
<dbReference type="PANTHER" id="PTHR31739">
    <property type="entry name" value="ENT-COPALYL DIPHOSPHATE SYNTHASE, CHLOROPLASTIC"/>
    <property type="match status" value="1"/>
</dbReference>
<name>A0A7X0G233_9ACTN</name>
<evidence type="ECO:0000259" key="1">
    <source>
        <dbReference type="Pfam" id="PF13243"/>
    </source>
</evidence>
<dbReference type="GO" id="GO:0010333">
    <property type="term" value="F:terpene synthase activity"/>
    <property type="evidence" value="ECO:0007669"/>
    <property type="project" value="InterPro"/>
</dbReference>
<feature type="domain" description="Squalene cyclase C-terminal" evidence="1">
    <location>
        <begin position="404"/>
        <end position="516"/>
    </location>
</feature>
<dbReference type="GO" id="GO:0000287">
    <property type="term" value="F:magnesium ion binding"/>
    <property type="evidence" value="ECO:0007669"/>
    <property type="project" value="TreeGrafter"/>
</dbReference>
<dbReference type="InterPro" id="IPR032696">
    <property type="entry name" value="SQ_cyclase_C"/>
</dbReference>
<dbReference type="Proteomes" id="UP000546324">
    <property type="component" value="Unassembled WGS sequence"/>
</dbReference>
<accession>A0A7X0G233</accession>
<organism evidence="2 3">
    <name type="scientific">Actinomadura coerulea</name>
    <dbReference type="NCBI Taxonomy" id="46159"/>
    <lineage>
        <taxon>Bacteria</taxon>
        <taxon>Bacillati</taxon>
        <taxon>Actinomycetota</taxon>
        <taxon>Actinomycetes</taxon>
        <taxon>Streptosporangiales</taxon>
        <taxon>Thermomonosporaceae</taxon>
        <taxon>Actinomadura</taxon>
    </lineage>
</organism>
<protein>
    <recommendedName>
        <fullName evidence="1">Squalene cyclase C-terminal domain-containing protein</fullName>
    </recommendedName>
</protein>
<dbReference type="SUPFAM" id="SSF48239">
    <property type="entry name" value="Terpenoid cyclases/Protein prenyltransferases"/>
    <property type="match status" value="2"/>
</dbReference>
<keyword evidence="3" id="KW-1185">Reference proteome</keyword>